<dbReference type="AlphaFoldDB" id="A0A1F7UL69"/>
<proteinExistence type="predicted"/>
<organism evidence="1 2">
    <name type="scientific">Candidatus Uhrbacteria bacterium RIFCSPHIGHO2_12_FULL_54_23</name>
    <dbReference type="NCBI Taxonomy" id="1802397"/>
    <lineage>
        <taxon>Bacteria</taxon>
        <taxon>Candidatus Uhriibacteriota</taxon>
    </lineage>
</organism>
<protein>
    <submittedName>
        <fullName evidence="1">Uncharacterized protein</fullName>
    </submittedName>
</protein>
<evidence type="ECO:0000313" key="1">
    <source>
        <dbReference type="EMBL" id="OGL78458.1"/>
    </source>
</evidence>
<comment type="caution">
    <text evidence="1">The sequence shown here is derived from an EMBL/GenBank/DDBJ whole genome shotgun (WGS) entry which is preliminary data.</text>
</comment>
<name>A0A1F7UL69_9BACT</name>
<evidence type="ECO:0000313" key="2">
    <source>
        <dbReference type="Proteomes" id="UP000176604"/>
    </source>
</evidence>
<sequence length="87" mass="10233">MVSYTYTYYIANLRMKLAIPVTHISVQGDTVTLELPKRFLEDVIHAQRNSSQTTWDALERLYGAWKGKSIDGLIYERRLREEWDGRP</sequence>
<dbReference type="STRING" id="1802397.A3J43_00600"/>
<gene>
    <name evidence="1" type="ORF">A3J43_00600</name>
</gene>
<dbReference type="EMBL" id="MGEF01000031">
    <property type="protein sequence ID" value="OGL78458.1"/>
    <property type="molecule type" value="Genomic_DNA"/>
</dbReference>
<accession>A0A1F7UL69</accession>
<reference evidence="1 2" key="1">
    <citation type="journal article" date="2016" name="Nat. Commun.">
        <title>Thousands of microbial genomes shed light on interconnected biogeochemical processes in an aquifer system.</title>
        <authorList>
            <person name="Anantharaman K."/>
            <person name="Brown C.T."/>
            <person name="Hug L.A."/>
            <person name="Sharon I."/>
            <person name="Castelle C.J."/>
            <person name="Probst A.J."/>
            <person name="Thomas B.C."/>
            <person name="Singh A."/>
            <person name="Wilkins M.J."/>
            <person name="Karaoz U."/>
            <person name="Brodie E.L."/>
            <person name="Williams K.H."/>
            <person name="Hubbard S.S."/>
            <person name="Banfield J.F."/>
        </authorList>
    </citation>
    <scope>NUCLEOTIDE SEQUENCE [LARGE SCALE GENOMIC DNA]</scope>
</reference>
<dbReference type="Proteomes" id="UP000176604">
    <property type="component" value="Unassembled WGS sequence"/>
</dbReference>